<dbReference type="PANTHER" id="PTHR31630">
    <property type="entry name" value="PHYTANOYL-COA DIOXYGENASE-RELATED-RELATED"/>
    <property type="match status" value="1"/>
</dbReference>
<accession>A0ABR1L3E0</accession>
<protein>
    <recommendedName>
        <fullName evidence="4">Phytanoyl-CoA dioxygenase</fullName>
    </recommendedName>
</protein>
<dbReference type="PANTHER" id="PTHR31630:SF6">
    <property type="entry name" value="PHYTANOYL-COA DIOXYGENASE-RELATED"/>
    <property type="match status" value="1"/>
</dbReference>
<gene>
    <name evidence="2" type="ORF">IWZ03DRAFT_321911</name>
</gene>
<keyword evidence="3" id="KW-1185">Reference proteome</keyword>
<evidence type="ECO:0000313" key="2">
    <source>
        <dbReference type="EMBL" id="KAK7524053.1"/>
    </source>
</evidence>
<feature type="compositionally biased region" description="Basic and acidic residues" evidence="1">
    <location>
        <begin position="305"/>
        <end position="337"/>
    </location>
</feature>
<proteinExistence type="predicted"/>
<reference evidence="2 3" key="1">
    <citation type="submission" date="2024-04" db="EMBL/GenBank/DDBJ databases">
        <title>Phyllosticta paracitricarpa is synonymous to the EU quarantine fungus P. citricarpa based on phylogenomic analyses.</title>
        <authorList>
            <consortium name="Lawrence Berkeley National Laboratory"/>
            <person name="Van Ingen-Buijs V.A."/>
            <person name="Van Westerhoven A.C."/>
            <person name="Haridas S."/>
            <person name="Skiadas P."/>
            <person name="Martin F."/>
            <person name="Groenewald J.Z."/>
            <person name="Crous P.W."/>
            <person name="Seidl M.F."/>
        </authorList>
    </citation>
    <scope>NUCLEOTIDE SEQUENCE [LARGE SCALE GENOMIC DNA]</scope>
    <source>
        <strain evidence="2 3">CBS 123371</strain>
    </source>
</reference>
<feature type="region of interest" description="Disordered" evidence="1">
    <location>
        <begin position="305"/>
        <end position="344"/>
    </location>
</feature>
<dbReference type="SUPFAM" id="SSF51197">
    <property type="entry name" value="Clavaminate synthase-like"/>
    <property type="match status" value="1"/>
</dbReference>
<sequence>MTTMTATTVKSIQESDVATVKAITAFGDWRDDLDRNGYAIIKGAVPQERAVKYQKKAFEWLSSFGTDFNINDPSTWTTANLPVQSKINIFTAYCVSHEKFMWDARLEPGVVDAFTKLWGTDELLVSFDAPNITLPNRADKPRNGAWPHVDQSPFRRGRVCVQGIINLSHSGPSDGSLIVYPGSHRLTEEFFDTQVAQADWTRRDLYLFSEAELAWFEARGAKPHKICAEPGDLLVWDSRTVHWGAEPEPESDTIRTVVYASYAPAAWASEEALREKAKIWRHWGGTTHWPHDNVVFRDTRARLPDGSLDPRNRSEPREKPDISDRLLKLAGARRYDGSEVEPAE</sequence>
<dbReference type="EMBL" id="JBBPHU010000001">
    <property type="protein sequence ID" value="KAK7524053.1"/>
    <property type="molecule type" value="Genomic_DNA"/>
</dbReference>
<organism evidence="2 3">
    <name type="scientific">Phyllosticta citriasiana</name>
    <dbReference type="NCBI Taxonomy" id="595635"/>
    <lineage>
        <taxon>Eukaryota</taxon>
        <taxon>Fungi</taxon>
        <taxon>Dikarya</taxon>
        <taxon>Ascomycota</taxon>
        <taxon>Pezizomycotina</taxon>
        <taxon>Dothideomycetes</taxon>
        <taxon>Dothideomycetes incertae sedis</taxon>
        <taxon>Botryosphaeriales</taxon>
        <taxon>Phyllostictaceae</taxon>
        <taxon>Phyllosticta</taxon>
    </lineage>
</organism>
<dbReference type="Gene3D" id="2.60.120.620">
    <property type="entry name" value="q2cbj1_9rhob like domain"/>
    <property type="match status" value="1"/>
</dbReference>
<evidence type="ECO:0000313" key="3">
    <source>
        <dbReference type="Proteomes" id="UP001363622"/>
    </source>
</evidence>
<dbReference type="InterPro" id="IPR008775">
    <property type="entry name" value="Phytyl_CoA_dOase-like"/>
</dbReference>
<evidence type="ECO:0000256" key="1">
    <source>
        <dbReference type="SAM" id="MobiDB-lite"/>
    </source>
</evidence>
<name>A0ABR1L3E0_9PEZI</name>
<dbReference type="Proteomes" id="UP001363622">
    <property type="component" value="Unassembled WGS sequence"/>
</dbReference>
<dbReference type="Pfam" id="PF05721">
    <property type="entry name" value="PhyH"/>
    <property type="match status" value="1"/>
</dbReference>
<comment type="caution">
    <text evidence="2">The sequence shown here is derived from an EMBL/GenBank/DDBJ whole genome shotgun (WGS) entry which is preliminary data.</text>
</comment>
<evidence type="ECO:0008006" key="4">
    <source>
        <dbReference type="Google" id="ProtNLM"/>
    </source>
</evidence>